<organism evidence="2 3">
    <name type="scientific">Pleurodeles waltl</name>
    <name type="common">Iberian ribbed newt</name>
    <dbReference type="NCBI Taxonomy" id="8319"/>
    <lineage>
        <taxon>Eukaryota</taxon>
        <taxon>Metazoa</taxon>
        <taxon>Chordata</taxon>
        <taxon>Craniata</taxon>
        <taxon>Vertebrata</taxon>
        <taxon>Euteleostomi</taxon>
        <taxon>Amphibia</taxon>
        <taxon>Batrachia</taxon>
        <taxon>Caudata</taxon>
        <taxon>Salamandroidea</taxon>
        <taxon>Salamandridae</taxon>
        <taxon>Pleurodelinae</taxon>
        <taxon>Pleurodeles</taxon>
    </lineage>
</organism>
<evidence type="ECO:0000256" key="1">
    <source>
        <dbReference type="SAM" id="MobiDB-lite"/>
    </source>
</evidence>
<sequence length="83" mass="8592">MAGGMRSQRAPATGEILKGSWGTQDSRDPPPAVGRCEESSGTAESLFLAPAEPVITCLSWAMWETTTGPVEFAPEGRAAALAA</sequence>
<keyword evidence="3" id="KW-1185">Reference proteome</keyword>
<comment type="caution">
    <text evidence="2">The sequence shown here is derived from an EMBL/GenBank/DDBJ whole genome shotgun (WGS) entry which is preliminary data.</text>
</comment>
<proteinExistence type="predicted"/>
<dbReference type="AlphaFoldDB" id="A0AAV7Q8W8"/>
<feature type="region of interest" description="Disordered" evidence="1">
    <location>
        <begin position="1"/>
        <end position="44"/>
    </location>
</feature>
<name>A0AAV7Q8W8_PLEWA</name>
<protein>
    <submittedName>
        <fullName evidence="2">Uncharacterized protein</fullName>
    </submittedName>
</protein>
<dbReference type="Proteomes" id="UP001066276">
    <property type="component" value="Chromosome 6"/>
</dbReference>
<gene>
    <name evidence="2" type="ORF">NDU88_002295</name>
</gene>
<accession>A0AAV7Q8W8</accession>
<dbReference type="EMBL" id="JANPWB010000010">
    <property type="protein sequence ID" value="KAJ1135866.1"/>
    <property type="molecule type" value="Genomic_DNA"/>
</dbReference>
<evidence type="ECO:0000313" key="3">
    <source>
        <dbReference type="Proteomes" id="UP001066276"/>
    </source>
</evidence>
<evidence type="ECO:0000313" key="2">
    <source>
        <dbReference type="EMBL" id="KAJ1135866.1"/>
    </source>
</evidence>
<reference evidence="2" key="1">
    <citation type="journal article" date="2022" name="bioRxiv">
        <title>Sequencing and chromosome-scale assembly of the giantPleurodeles waltlgenome.</title>
        <authorList>
            <person name="Brown T."/>
            <person name="Elewa A."/>
            <person name="Iarovenko S."/>
            <person name="Subramanian E."/>
            <person name="Araus A.J."/>
            <person name="Petzold A."/>
            <person name="Susuki M."/>
            <person name="Suzuki K.-i.T."/>
            <person name="Hayashi T."/>
            <person name="Toyoda A."/>
            <person name="Oliveira C."/>
            <person name="Osipova E."/>
            <person name="Leigh N.D."/>
            <person name="Simon A."/>
            <person name="Yun M.H."/>
        </authorList>
    </citation>
    <scope>NUCLEOTIDE SEQUENCE</scope>
    <source>
        <strain evidence="2">20211129_DDA</strain>
        <tissue evidence="2">Liver</tissue>
    </source>
</reference>